<dbReference type="EMBL" id="JAQQWN010000005">
    <property type="protein sequence ID" value="KAK8085343.1"/>
    <property type="molecule type" value="Genomic_DNA"/>
</dbReference>
<gene>
    <name evidence="2" type="ORF">PG997_006614</name>
</gene>
<accession>A0ABR1WPK8</accession>
<evidence type="ECO:0000256" key="1">
    <source>
        <dbReference type="SAM" id="MobiDB-lite"/>
    </source>
</evidence>
<reference evidence="2 3" key="1">
    <citation type="submission" date="2023-01" db="EMBL/GenBank/DDBJ databases">
        <title>Analysis of 21 Apiospora genomes using comparative genomics revels a genus with tremendous synthesis potential of carbohydrate active enzymes and secondary metabolites.</title>
        <authorList>
            <person name="Sorensen T."/>
        </authorList>
    </citation>
    <scope>NUCLEOTIDE SEQUENCE [LARGE SCALE GENOMIC DNA]</scope>
    <source>
        <strain evidence="2 3">CBS 114990</strain>
    </source>
</reference>
<sequence>MFFNAYNNGALAPGASHENLAEMKRHVQSLEKCANAYFRDIQRDMKCGPDYDLKCRFTDWNYVKLAMERITDDFSKRLEARARQPAPAPTNMWETVQPKYSKHDSDWQRSAPRTSRRSRNFFEEVEEVRPEALWYEPSNDFDSPAELFTERVPEISPLSRLTTTAPKNKPSIMEKTPKTSSTMKTSATSVKPKTVANPESKPGDWVPPHLRGPQKKTPTAPEKPAMPESVDKTVKPKQQIAWVPPHLRGAPATKKPVATSNVAAATGPVKPKEDKVPPHLLGSAKPSAAKVTPNQRRALVTPPPAAAASTASSGAASSANSPVSSSSESSSNVLIDISDSPATVFETSAGNRATHGTKDVWEALMQLTNEGLLMNTSTIGIQAW</sequence>
<feature type="region of interest" description="Disordered" evidence="1">
    <location>
        <begin position="99"/>
        <end position="118"/>
    </location>
</feature>
<name>A0ABR1WPK8_9PEZI</name>
<protein>
    <submittedName>
        <fullName evidence="2">Uncharacterized protein</fullName>
    </submittedName>
</protein>
<dbReference type="RefSeq" id="XP_066669852.1">
    <property type="nucleotide sequence ID" value="XM_066810929.1"/>
</dbReference>
<comment type="caution">
    <text evidence="2">The sequence shown here is derived from an EMBL/GenBank/DDBJ whole genome shotgun (WGS) entry which is preliminary data.</text>
</comment>
<organism evidence="2 3">
    <name type="scientific">Apiospora hydei</name>
    <dbReference type="NCBI Taxonomy" id="1337664"/>
    <lineage>
        <taxon>Eukaryota</taxon>
        <taxon>Fungi</taxon>
        <taxon>Dikarya</taxon>
        <taxon>Ascomycota</taxon>
        <taxon>Pezizomycotina</taxon>
        <taxon>Sordariomycetes</taxon>
        <taxon>Xylariomycetidae</taxon>
        <taxon>Amphisphaeriales</taxon>
        <taxon>Apiosporaceae</taxon>
        <taxon>Apiospora</taxon>
    </lineage>
</organism>
<feature type="compositionally biased region" description="Low complexity" evidence="1">
    <location>
        <begin position="306"/>
        <end position="331"/>
    </location>
</feature>
<keyword evidence="3" id="KW-1185">Reference proteome</keyword>
<dbReference type="GeneID" id="92043989"/>
<feature type="region of interest" description="Disordered" evidence="1">
    <location>
        <begin position="161"/>
        <end position="332"/>
    </location>
</feature>
<dbReference type="Proteomes" id="UP001433268">
    <property type="component" value="Unassembled WGS sequence"/>
</dbReference>
<evidence type="ECO:0000313" key="2">
    <source>
        <dbReference type="EMBL" id="KAK8085343.1"/>
    </source>
</evidence>
<feature type="compositionally biased region" description="Low complexity" evidence="1">
    <location>
        <begin position="178"/>
        <end position="191"/>
    </location>
</feature>
<proteinExistence type="predicted"/>
<evidence type="ECO:0000313" key="3">
    <source>
        <dbReference type="Proteomes" id="UP001433268"/>
    </source>
</evidence>